<dbReference type="Bgee" id="ENSGALG00000026119">
    <property type="expression patterns" value="Expressed in muscle tissue and 13 other cell types or tissues"/>
</dbReference>
<dbReference type="Ensembl" id="ENSGALT00010057684.1">
    <property type="protein sequence ID" value="ENSGALP00010035027.1"/>
    <property type="gene ID" value="ENSGALG00010023677.1"/>
</dbReference>
<feature type="region of interest" description="Disordered" evidence="1">
    <location>
        <begin position="1128"/>
        <end position="1164"/>
    </location>
</feature>
<dbReference type="PANTHER" id="PTHR15821:SF0">
    <property type="entry name" value="TRANSCRIPTIONAL ACTIVATOR MN1"/>
    <property type="match status" value="1"/>
</dbReference>
<feature type="compositionally biased region" description="Pro residues" evidence="1">
    <location>
        <begin position="707"/>
        <end position="724"/>
    </location>
</feature>
<dbReference type="eggNOG" id="ENOG502QVWY">
    <property type="taxonomic scope" value="Eukaryota"/>
</dbReference>
<dbReference type="InterPro" id="IPR037644">
    <property type="entry name" value="MN1"/>
</dbReference>
<name>R4GG28_CHICK</name>
<dbReference type="GO" id="GO:0070564">
    <property type="term" value="P:positive regulation of vitamin D receptor signaling pathway"/>
    <property type="evidence" value="ECO:0007669"/>
    <property type="project" value="Ensembl"/>
</dbReference>
<reference evidence="2" key="1">
    <citation type="submission" date="2020-11" db="EMBL/GenBank/DDBJ databases">
        <title>Gallus gallus (Chicken) genome, bGalGal1, GRCg7b, maternal haplotype autosomes + Z &amp; W.</title>
        <authorList>
            <person name="Warren W."/>
            <person name="Formenti G."/>
            <person name="Fedrigo O."/>
            <person name="Haase B."/>
            <person name="Mountcastle J."/>
            <person name="Balacco J."/>
            <person name="Tracey A."/>
            <person name="Schneider V."/>
            <person name="Okimoto R."/>
            <person name="Cheng H."/>
            <person name="Hawken R."/>
            <person name="Howe K."/>
            <person name="Jarvis E.D."/>
        </authorList>
    </citation>
    <scope>NUCLEOTIDE SEQUENCE [LARGE SCALE GENOMIC DNA]</scope>
    <source>
        <strain evidence="2">Broiler</strain>
    </source>
</reference>
<feature type="compositionally biased region" description="Polar residues" evidence="1">
    <location>
        <begin position="930"/>
        <end position="944"/>
    </location>
</feature>
<evidence type="ECO:0000313" key="3">
    <source>
        <dbReference type="Proteomes" id="UP000000539"/>
    </source>
</evidence>
<evidence type="ECO:0000256" key="1">
    <source>
        <dbReference type="SAM" id="MobiDB-lite"/>
    </source>
</evidence>
<feature type="compositionally biased region" description="Basic and acidic residues" evidence="1">
    <location>
        <begin position="1131"/>
        <end position="1154"/>
    </location>
</feature>
<dbReference type="FunCoup" id="R4GG28">
    <property type="interactions" value="54"/>
</dbReference>
<dbReference type="KEGG" id="gga:416911"/>
<dbReference type="VEuPathDB" id="HostDB:geneid_416911"/>
<dbReference type="PaxDb" id="9031-ENSGALP00000040989"/>
<dbReference type="InParanoid" id="R4GG28"/>
<dbReference type="CTD" id="4330"/>
<feature type="compositionally biased region" description="Gly residues" evidence="1">
    <location>
        <begin position="16"/>
        <end position="25"/>
    </location>
</feature>
<feature type="region of interest" description="Disordered" evidence="1">
    <location>
        <begin position="164"/>
        <end position="225"/>
    </location>
</feature>
<gene>
    <name evidence="2" type="primary">MN1</name>
</gene>
<organism evidence="2 3">
    <name type="scientific">Gallus gallus</name>
    <name type="common">Chicken</name>
    <dbReference type="NCBI Taxonomy" id="9031"/>
    <lineage>
        <taxon>Eukaryota</taxon>
        <taxon>Metazoa</taxon>
        <taxon>Chordata</taxon>
        <taxon>Craniata</taxon>
        <taxon>Vertebrata</taxon>
        <taxon>Euteleostomi</taxon>
        <taxon>Archelosauria</taxon>
        <taxon>Archosauria</taxon>
        <taxon>Dinosauria</taxon>
        <taxon>Saurischia</taxon>
        <taxon>Theropoda</taxon>
        <taxon>Coelurosauria</taxon>
        <taxon>Aves</taxon>
        <taxon>Neognathae</taxon>
        <taxon>Galloanserae</taxon>
        <taxon>Galliformes</taxon>
        <taxon>Phasianidae</taxon>
        <taxon>Phasianinae</taxon>
        <taxon>Gallus</taxon>
    </lineage>
</organism>
<feature type="region of interest" description="Disordered" evidence="1">
    <location>
        <begin position="76"/>
        <end position="131"/>
    </location>
</feature>
<feature type="compositionally biased region" description="Gly residues" evidence="1">
    <location>
        <begin position="837"/>
        <end position="846"/>
    </location>
</feature>
<feature type="compositionally biased region" description="Basic residues" evidence="1">
    <location>
        <begin position="106"/>
        <end position="120"/>
    </location>
</feature>
<feature type="region of interest" description="Disordered" evidence="1">
    <location>
        <begin position="1"/>
        <end position="29"/>
    </location>
</feature>
<dbReference type="GO" id="GO:0033689">
    <property type="term" value="P:negative regulation of osteoblast proliferation"/>
    <property type="evidence" value="ECO:0007669"/>
    <property type="project" value="Ensembl"/>
</dbReference>
<protein>
    <submittedName>
        <fullName evidence="2">MN1 proto-onco, transcriptional regulator</fullName>
    </submittedName>
</protein>
<feature type="region of interest" description="Disordered" evidence="1">
    <location>
        <begin position="1004"/>
        <end position="1036"/>
    </location>
</feature>
<dbReference type="GeneID" id="416911"/>
<dbReference type="OrthoDB" id="9881263at2759"/>
<feature type="compositionally biased region" description="Polar residues" evidence="1">
    <location>
        <begin position="353"/>
        <end position="375"/>
    </location>
</feature>
<feature type="compositionally biased region" description="Low complexity" evidence="1">
    <location>
        <begin position="675"/>
        <end position="689"/>
    </location>
</feature>
<feature type="compositionally biased region" description="Pro residues" evidence="1">
    <location>
        <begin position="294"/>
        <end position="305"/>
    </location>
</feature>
<keyword evidence="3" id="KW-1185">Reference proteome</keyword>
<feature type="region of interest" description="Disordered" evidence="1">
    <location>
        <begin position="779"/>
        <end position="992"/>
    </location>
</feature>
<proteinExistence type="predicted"/>
<reference evidence="2" key="3">
    <citation type="submission" date="2025-09" db="UniProtKB">
        <authorList>
            <consortium name="Ensembl"/>
        </authorList>
    </citation>
    <scope>IDENTIFICATION</scope>
    <source>
        <strain evidence="2">broiler</strain>
    </source>
</reference>
<dbReference type="GO" id="GO:0006355">
    <property type="term" value="P:regulation of DNA-templated transcription"/>
    <property type="evidence" value="ECO:0007669"/>
    <property type="project" value="InterPro"/>
</dbReference>
<dbReference type="Proteomes" id="UP000000539">
    <property type="component" value="Chromosome 15"/>
</dbReference>
<feature type="region of interest" description="Disordered" evidence="1">
    <location>
        <begin position="629"/>
        <end position="729"/>
    </location>
</feature>
<dbReference type="AlphaFoldDB" id="R4GG28"/>
<dbReference type="GO" id="GO:0001957">
    <property type="term" value="P:intramembranous ossification"/>
    <property type="evidence" value="ECO:0007669"/>
    <property type="project" value="Ensembl"/>
</dbReference>
<accession>R4GG28</accession>
<dbReference type="GO" id="GO:1902806">
    <property type="term" value="P:regulation of cell cycle G1/S phase transition"/>
    <property type="evidence" value="ECO:0007669"/>
    <property type="project" value="Ensembl"/>
</dbReference>
<feature type="region of interest" description="Disordered" evidence="1">
    <location>
        <begin position="288"/>
        <end position="310"/>
    </location>
</feature>
<dbReference type="GlyGen" id="R4GG28">
    <property type="glycosylation" value="1 site"/>
</dbReference>
<feature type="compositionally biased region" description="Polar residues" evidence="1">
    <location>
        <begin position="1006"/>
        <end position="1022"/>
    </location>
</feature>
<dbReference type="STRING" id="9031.ENSGALP00000040989"/>
<reference evidence="2" key="2">
    <citation type="submission" date="2025-08" db="UniProtKB">
        <authorList>
            <consortium name="Ensembl"/>
        </authorList>
    </citation>
    <scope>IDENTIFICATION</scope>
    <source>
        <strain evidence="2">broiler</strain>
    </source>
</reference>
<evidence type="ECO:0000313" key="2">
    <source>
        <dbReference type="Ensembl" id="ENSGALP00010035027.1"/>
    </source>
</evidence>
<sequence>MFGLEQFEPQMSSRSGGQGERGFGQPGLSMSAHFKAPAFPGGGPAAAVDPALGALGEPPLLGMNMSLPGDGYGFPGRGPAELHGAGMQPPVHGFFGGQQPHGGHGGAHHPHQHQHQHQHQPHFGGNFGPDPGASCVHGGRLLGYNGALGGQTAFADGYEHMAESQGAEGFGQQRAGNLPDFQQHSAGASGHAVPAPCLPLDQSPNRAASFHGLPAAGSSEPHGLEQRRLPAQDSLEYNYPGDGPAAHFELPVFSPSEPEGQLPHYGGGRQVPAGGGFAGTALPRAPGMAVAKAQPPPPPPPPPQQPQQQQHGVFFERFGGARKMPASLEPGASARHPLMQQQQPQQPPGLLARQNSCPPAIPRQQQTEANAPNPNLQDNGPIMQNQHAQFEYPIHRLENRNMHPYADPVFNMQHPPPQQPPNQRLQHFDAPYVSVAKRPRFDFPGNPGVERCASWAGGMHGPAMESHLSPTAYPGLPGDFTPPAPDAFGGPLPHGGPEHPALAQRQNAALVMKQMASRSQQRLRPPSLQQLGHHGEVGPPGSLPPPGFEREAAAAARGFDAPAPHLAPDGTWFAGPPPPGELLPRRMAGPGLPAEAAPHELGLQPGGAAVLFRPGAGALGLQEPLRMAGEGPAQALPSPGVHPPFAPAVGGLSQLQSPGGGVALPSAPAERRGPADFAAQPGFPFGAAARQPPAHGNAPALSASPGAYPPPPPEFPPPPPPPRPAASKLGALSLGSFSKPAGKDNVFGQSCLAALSTACQNMIASLGAPNLNVTFNKKSPAEAKRKLSQAEPDPPPPAAPDYFPAGPTAGGGAGKAAPLLPAESSLSPGFALEPAAGGEGKAGGGRGRGRRKRDSGHVSPGTFFEKFSAAEGGGAGVSPGQPAPPAAGGPPGAAGAERGGGTPHDKPLTSPSWGKGGELLLGEQPDLMSSLDSGIQSVTKSDGSSPHVDFADEVSTSYGNEDEVSSSSDNAGPKPTRSPLLGGSPKLPRGEHALLNGQKPLALGLLNTSTSTPDSYGLSSTAGAHPGTPGMEQVRTPTSTSAQDEIHPLEILQAQIQLQRQQFSISEDQPLGLKSKKGECAGQNGDSDLGGCCPEGVKNTMSTIDLDSLMAEHNSTWYLPGEKALMEGQEEDKPMAPWEKPKPPNPSKEAHDLPPSKTSATAQTGSHLQCLSVHCTDDVGEAKGRTAVPTWRSLHSDISNRFGTFVAALT</sequence>
<feature type="compositionally biased region" description="Gly residues" evidence="1">
    <location>
        <begin position="94"/>
        <end position="105"/>
    </location>
</feature>
<dbReference type="GO" id="GO:0005634">
    <property type="term" value="C:nucleus"/>
    <property type="evidence" value="ECO:0007669"/>
    <property type="project" value="Ensembl"/>
</dbReference>
<dbReference type="GeneTree" id="ENSGT00390000001777"/>
<dbReference type="PANTHER" id="PTHR15821">
    <property type="entry name" value="PROTEIN MN1"/>
    <property type="match status" value="1"/>
</dbReference>
<feature type="region of interest" description="Disordered" evidence="1">
    <location>
        <begin position="338"/>
        <end position="375"/>
    </location>
</feature>
<feature type="compositionally biased region" description="Gly residues" evidence="1">
    <location>
        <begin position="889"/>
        <end position="902"/>
    </location>
</feature>
<dbReference type="RefSeq" id="XP_003642254.4">
    <property type="nucleotide sequence ID" value="XM_003642206.6"/>
</dbReference>
<dbReference type="OMA" id="QESAWFS"/>
<feature type="compositionally biased region" description="Polar residues" evidence="1">
    <location>
        <begin position="954"/>
        <end position="970"/>
    </location>
</feature>